<keyword evidence="3" id="KW-1185">Reference proteome</keyword>
<organism evidence="2 3">
    <name type="scientific">Pseudolactococcus plantarum</name>
    <dbReference type="NCBI Taxonomy" id="1365"/>
    <lineage>
        <taxon>Bacteria</taxon>
        <taxon>Bacillati</taxon>
        <taxon>Bacillota</taxon>
        <taxon>Bacilli</taxon>
        <taxon>Lactobacillales</taxon>
        <taxon>Streptococcaceae</taxon>
        <taxon>Pseudolactococcus</taxon>
    </lineage>
</organism>
<dbReference type="EMBL" id="JXJX01000004">
    <property type="protein sequence ID" value="PCS07487.1"/>
    <property type="molecule type" value="Genomic_DNA"/>
</dbReference>
<evidence type="ECO:0000313" key="2">
    <source>
        <dbReference type="EMBL" id="PCS07487.1"/>
    </source>
</evidence>
<feature type="domain" description="PucR C-terminal helix-turn-helix" evidence="1">
    <location>
        <begin position="197"/>
        <end position="241"/>
    </location>
</feature>
<dbReference type="STRING" id="1348632.GCA_001591745_00515"/>
<sequence>MKIEALEKVYPIKRGPSPHTASVFSFENEGGQYYIEKSELTTRELELFTEVLFSNKESAFDTLPSGSYRIIQFKTADFDIIAEQLSLIFPNIVKIKKQSSDYGIAIEQLAMDRLYDSEMKQTLMTFCQDLGVMCTYYIGLFSDQAELHDIYQTEKRNFDQGLSFSEALIKEGLRQVTNRQLSKIKQSLLLDLEAQELIQHLYQNDGNQLQTAKTLFIHRNTLTQKMKKFEAKYGLSLTGSDLVLLYSLMGYAQR</sequence>
<dbReference type="OrthoDB" id="9792148at2"/>
<dbReference type="SUPFAM" id="SSF46689">
    <property type="entry name" value="Homeodomain-like"/>
    <property type="match status" value="1"/>
</dbReference>
<gene>
    <name evidence="2" type="ORF">RU87_GL001123</name>
</gene>
<dbReference type="RefSeq" id="WP_068160981.1">
    <property type="nucleotide sequence ID" value="NZ_JXJX01000004.1"/>
</dbReference>
<evidence type="ECO:0000313" key="3">
    <source>
        <dbReference type="Proteomes" id="UP000242246"/>
    </source>
</evidence>
<reference evidence="2 3" key="1">
    <citation type="submission" date="2014-12" db="EMBL/GenBank/DDBJ databases">
        <title>Draft genome sequences of 10 type strains of Lactococcus.</title>
        <authorList>
            <person name="Sun Z."/>
            <person name="Zhong Z."/>
            <person name="Liu W."/>
            <person name="Zhang W."/>
            <person name="Zhang H."/>
        </authorList>
    </citation>
    <scope>NUCLEOTIDE SEQUENCE [LARGE SCALE GENOMIC DNA]</scope>
    <source>
        <strain evidence="2 3">DSM 20686</strain>
    </source>
</reference>
<dbReference type="Proteomes" id="UP000242246">
    <property type="component" value="Unassembled WGS sequence"/>
</dbReference>
<evidence type="ECO:0000259" key="1">
    <source>
        <dbReference type="Pfam" id="PF13556"/>
    </source>
</evidence>
<comment type="caution">
    <text evidence="2">The sequence shown here is derived from an EMBL/GenBank/DDBJ whole genome shotgun (WGS) entry which is preliminary data.</text>
</comment>
<accession>A0A2A5S1R9</accession>
<proteinExistence type="predicted"/>
<dbReference type="InterPro" id="IPR009057">
    <property type="entry name" value="Homeodomain-like_sf"/>
</dbReference>
<dbReference type="AlphaFoldDB" id="A0A2A5S1R9"/>
<dbReference type="InterPro" id="IPR025736">
    <property type="entry name" value="PucR_C-HTH_dom"/>
</dbReference>
<dbReference type="Pfam" id="PF13556">
    <property type="entry name" value="HTH_30"/>
    <property type="match status" value="1"/>
</dbReference>
<dbReference type="Gene3D" id="1.10.10.60">
    <property type="entry name" value="Homeodomain-like"/>
    <property type="match status" value="1"/>
</dbReference>
<protein>
    <submittedName>
        <fullName evidence="2">Regulator</fullName>
    </submittedName>
</protein>
<name>A0A2A5S1R9_9LACT</name>